<dbReference type="HOGENOM" id="CLU_132588_0_0_9"/>
<dbReference type="InterPro" id="IPR010360">
    <property type="entry name" value="DUF956"/>
</dbReference>
<reference evidence="1 2" key="1">
    <citation type="submission" date="2008-09" db="EMBL/GenBank/DDBJ databases">
        <authorList>
            <person name="Fulton L."/>
            <person name="Clifton S."/>
            <person name="Fulton B."/>
            <person name="Xu J."/>
            <person name="Minx P."/>
            <person name="Pepin K.H."/>
            <person name="Johnson M."/>
            <person name="Thiruvilangam P."/>
            <person name="Bhonagiri V."/>
            <person name="Nash W.E."/>
            <person name="Mardis E.R."/>
            <person name="Wilson R.K."/>
        </authorList>
    </citation>
    <scope>NUCLEOTIDE SEQUENCE [LARGE SCALE GENOMIC DNA]</scope>
    <source>
        <strain evidence="1 2">DSM 13275</strain>
    </source>
</reference>
<dbReference type="EMBL" id="ABWP01000001">
    <property type="protein sequence ID" value="EEA86343.1"/>
    <property type="molecule type" value="Genomic_DNA"/>
</dbReference>
<evidence type="ECO:0000313" key="2">
    <source>
        <dbReference type="Proteomes" id="UP000003178"/>
    </source>
</evidence>
<dbReference type="OrthoDB" id="1646215at2"/>
<comment type="caution">
    <text evidence="1">The sequence shown here is derived from an EMBL/GenBank/DDBJ whole genome shotgun (WGS) entry which is preliminary data.</text>
</comment>
<organism evidence="1 2">
    <name type="scientific">Peptacetobacter hiranonis (strain DSM 13275 / JCM 10541 / KCTC 15199 / TO-931)</name>
    <name type="common">Clostridium hiranonis</name>
    <dbReference type="NCBI Taxonomy" id="500633"/>
    <lineage>
        <taxon>Bacteria</taxon>
        <taxon>Bacillati</taxon>
        <taxon>Bacillota</taxon>
        <taxon>Clostridia</taxon>
        <taxon>Peptostreptococcales</taxon>
        <taxon>Peptostreptococcaceae</taxon>
        <taxon>Peptacetobacter</taxon>
    </lineage>
</organism>
<protein>
    <recommendedName>
        <fullName evidence="3">DUF956 family protein</fullName>
    </recommendedName>
</protein>
<dbReference type="Proteomes" id="UP000003178">
    <property type="component" value="Unassembled WGS sequence"/>
</dbReference>
<evidence type="ECO:0008006" key="3">
    <source>
        <dbReference type="Google" id="ProtNLM"/>
    </source>
</evidence>
<proteinExistence type="predicted"/>
<dbReference type="Pfam" id="PF06115">
    <property type="entry name" value="DUF956"/>
    <property type="match status" value="1"/>
</dbReference>
<keyword evidence="2" id="KW-1185">Reference proteome</keyword>
<dbReference type="PIRSF" id="PIRSF021265">
    <property type="entry name" value="DUF956"/>
    <property type="match status" value="1"/>
</dbReference>
<dbReference type="STRING" id="500633.CLOHIR_00018"/>
<accession>B6FVX0</accession>
<dbReference type="RefSeq" id="WP_006438935.1">
    <property type="nucleotide sequence ID" value="NZ_DS995354.1"/>
</dbReference>
<gene>
    <name evidence="1" type="ORF">CLOHIR_00018</name>
</gene>
<evidence type="ECO:0000313" key="1">
    <source>
        <dbReference type="EMBL" id="EEA86343.1"/>
    </source>
</evidence>
<dbReference type="eggNOG" id="COG4687">
    <property type="taxonomic scope" value="Bacteria"/>
</dbReference>
<reference evidence="1 2" key="2">
    <citation type="submission" date="2008-10" db="EMBL/GenBank/DDBJ databases">
        <title>Draft genome sequence of Clostridium hiranonis (DSM 13275).</title>
        <authorList>
            <person name="Sudarsanam P."/>
            <person name="Ley R."/>
            <person name="Guruge J."/>
            <person name="Turnbaugh P.J."/>
            <person name="Mahowald M."/>
            <person name="Liep D."/>
            <person name="Gordon J."/>
        </authorList>
    </citation>
    <scope>NUCLEOTIDE SEQUENCE [LARGE SCALE GENOMIC DNA]</scope>
    <source>
        <strain evidence="1 2">DSM 13275</strain>
    </source>
</reference>
<name>B6FVX0_PEPHT</name>
<sequence length="129" mass="14850">MAQSMNTKVDYTVPATSFLGLTSYGNVMIGDKAFEFYNEKNVNDYIQIPWTEVDHVLGSVSFRGKWISRFAIVTKENGTYSFSTRDNKATLRAVNKYIESDKLLKSLTFFQVIGRGLKRLFRIKDKNEK</sequence>
<dbReference type="AlphaFoldDB" id="B6FVX0"/>